<comment type="caution">
    <text evidence="2">The sequence shown here is derived from an EMBL/GenBank/DDBJ whole genome shotgun (WGS) entry which is preliminary data.</text>
</comment>
<gene>
    <name evidence="2" type="ORF">Moror_12230</name>
</gene>
<proteinExistence type="predicted"/>
<feature type="region of interest" description="Disordered" evidence="1">
    <location>
        <begin position="103"/>
        <end position="135"/>
    </location>
</feature>
<dbReference type="EMBL" id="AWSO01001766">
    <property type="protein sequence ID" value="ESK82852.1"/>
    <property type="molecule type" value="Genomic_DNA"/>
</dbReference>
<organism evidence="2 3">
    <name type="scientific">Moniliophthora roreri (strain MCA 2997)</name>
    <name type="common">Cocoa frosty pod rot fungus</name>
    <name type="synonym">Crinipellis roreri</name>
    <dbReference type="NCBI Taxonomy" id="1381753"/>
    <lineage>
        <taxon>Eukaryota</taxon>
        <taxon>Fungi</taxon>
        <taxon>Dikarya</taxon>
        <taxon>Basidiomycota</taxon>
        <taxon>Agaricomycotina</taxon>
        <taxon>Agaricomycetes</taxon>
        <taxon>Agaricomycetidae</taxon>
        <taxon>Agaricales</taxon>
        <taxon>Marasmiineae</taxon>
        <taxon>Marasmiaceae</taxon>
        <taxon>Moniliophthora</taxon>
    </lineage>
</organism>
<sequence>MSQSYTYNNLHPSAPQLLYLLNNTTYRERIIQAARNVPLVDHLIGDYQFVQRQHQHFDSLMTAANLQLNRIAIDITASGFMIPGQLTVLMICAPTIFSPYLSPQLDHSTTPRGETSPTGGLEYPSRPPTKAFEDY</sequence>
<keyword evidence="3" id="KW-1185">Reference proteome</keyword>
<evidence type="ECO:0000313" key="3">
    <source>
        <dbReference type="Proteomes" id="UP000017559"/>
    </source>
</evidence>
<protein>
    <submittedName>
        <fullName evidence="2">Uncharacterized protein</fullName>
    </submittedName>
</protein>
<dbReference type="AlphaFoldDB" id="V2WMP6"/>
<dbReference type="KEGG" id="mrr:Moror_12230"/>
<dbReference type="HOGENOM" id="CLU_2184633_0_0_1"/>
<accession>V2WMP6</accession>
<evidence type="ECO:0000256" key="1">
    <source>
        <dbReference type="SAM" id="MobiDB-lite"/>
    </source>
</evidence>
<reference evidence="2 3" key="1">
    <citation type="journal article" date="2014" name="BMC Genomics">
        <title>Genome and secretome analysis of the hemibiotrophic fungal pathogen, Moniliophthora roreri, which causes frosty pod rot disease of cacao: mechanisms of the biotrophic and necrotrophic phases.</title>
        <authorList>
            <person name="Meinhardt L.W."/>
            <person name="Costa G.G.L."/>
            <person name="Thomazella D.P.T."/>
            <person name="Teixeira P.J.P.L."/>
            <person name="Carazzolle M.F."/>
            <person name="Schuster S.C."/>
            <person name="Carlson J.E."/>
            <person name="Guiltinan M.J."/>
            <person name="Mieczkowski P."/>
            <person name="Farmer A."/>
            <person name="Ramaraj T."/>
            <person name="Crozier J."/>
            <person name="Davis R.E."/>
            <person name="Shao J."/>
            <person name="Melnick R.L."/>
            <person name="Pereira G.A.G."/>
            <person name="Bailey B.A."/>
        </authorList>
    </citation>
    <scope>NUCLEOTIDE SEQUENCE [LARGE SCALE GENOMIC DNA]</scope>
    <source>
        <strain evidence="2 3">MCA 2997</strain>
    </source>
</reference>
<dbReference type="Proteomes" id="UP000017559">
    <property type="component" value="Unassembled WGS sequence"/>
</dbReference>
<name>V2WMP6_MONRO</name>
<feature type="compositionally biased region" description="Polar residues" evidence="1">
    <location>
        <begin position="105"/>
        <end position="118"/>
    </location>
</feature>
<evidence type="ECO:0000313" key="2">
    <source>
        <dbReference type="EMBL" id="ESK82852.1"/>
    </source>
</evidence>
<feature type="non-terminal residue" evidence="2">
    <location>
        <position position="135"/>
    </location>
</feature>